<keyword evidence="3" id="KW-1185">Reference proteome</keyword>
<name>A0ABQ6WEW7_9EURO</name>
<feature type="transmembrane region" description="Helical" evidence="1">
    <location>
        <begin position="20"/>
        <end position="41"/>
    </location>
</feature>
<proteinExistence type="predicted"/>
<evidence type="ECO:0000256" key="1">
    <source>
        <dbReference type="SAM" id="Phobius"/>
    </source>
</evidence>
<evidence type="ECO:0000313" key="2">
    <source>
        <dbReference type="EMBL" id="KAE8415661.1"/>
    </source>
</evidence>
<gene>
    <name evidence="2" type="ORF">BDV36DRAFT_218983</name>
</gene>
<dbReference type="EMBL" id="ML735763">
    <property type="protein sequence ID" value="KAE8415661.1"/>
    <property type="molecule type" value="Genomic_DNA"/>
</dbReference>
<reference evidence="2 3" key="1">
    <citation type="submission" date="2019-04" db="EMBL/GenBank/DDBJ databases">
        <authorList>
            <consortium name="DOE Joint Genome Institute"/>
            <person name="Mondo S."/>
            <person name="Kjaerbolling I."/>
            <person name="Vesth T."/>
            <person name="Frisvad J.C."/>
            <person name="Nybo J.L."/>
            <person name="Theobald S."/>
            <person name="Kildgaard S."/>
            <person name="Isbrandt T."/>
            <person name="Kuo A."/>
            <person name="Sato A."/>
            <person name="Lyhne E.K."/>
            <person name="Kogle M.E."/>
            <person name="Wiebenga A."/>
            <person name="Kun R.S."/>
            <person name="Lubbers R.J."/>
            <person name="Makela M.R."/>
            <person name="Barry K."/>
            <person name="Chovatia M."/>
            <person name="Clum A."/>
            <person name="Daum C."/>
            <person name="Haridas S."/>
            <person name="He G."/>
            <person name="LaButti K."/>
            <person name="Lipzen A."/>
            <person name="Riley R."/>
            <person name="Salamov A."/>
            <person name="Simmons B.A."/>
            <person name="Magnuson J.K."/>
            <person name="Henrissat B."/>
            <person name="Mortensen U.H."/>
            <person name="Larsen T.O."/>
            <person name="Devries R.P."/>
            <person name="Grigoriev I.V."/>
            <person name="Machida M."/>
            <person name="Baker S.E."/>
            <person name="Andersen M.R."/>
            <person name="Cantor M.N."/>
            <person name="Hua S.X."/>
        </authorList>
    </citation>
    <scope>NUCLEOTIDE SEQUENCE [LARGE SCALE GENOMIC DNA]</scope>
    <source>
        <strain evidence="2 3">CBS 117616</strain>
    </source>
</reference>
<feature type="transmembrane region" description="Helical" evidence="1">
    <location>
        <begin position="48"/>
        <end position="66"/>
    </location>
</feature>
<keyword evidence="1" id="KW-0812">Transmembrane</keyword>
<protein>
    <submittedName>
        <fullName evidence="2">Uncharacterized protein</fullName>
    </submittedName>
</protein>
<evidence type="ECO:0000313" key="3">
    <source>
        <dbReference type="Proteomes" id="UP000325395"/>
    </source>
</evidence>
<keyword evidence="1" id="KW-1133">Transmembrane helix</keyword>
<keyword evidence="1" id="KW-0472">Membrane</keyword>
<dbReference type="Proteomes" id="UP000325395">
    <property type="component" value="Unassembled WGS sequence"/>
</dbReference>
<accession>A0ABQ6WEW7</accession>
<sequence>MHDVKIPDLHSCKAAAEDYAFFFLSHGWHLHLAASAAKLLASEARQSCFLFLFLFLFLFPLSTLPFKQANIGRRSQEVSPSLLFFFFFNGALCHIDNASMYHCAEIKEHQQESYCISRIHKKVSDERSAISDSHARVSWIRIRKGREVDDSRP</sequence>
<organism evidence="2 3">
    <name type="scientific">Aspergillus pseudocaelatus</name>
    <dbReference type="NCBI Taxonomy" id="1825620"/>
    <lineage>
        <taxon>Eukaryota</taxon>
        <taxon>Fungi</taxon>
        <taxon>Dikarya</taxon>
        <taxon>Ascomycota</taxon>
        <taxon>Pezizomycotina</taxon>
        <taxon>Eurotiomycetes</taxon>
        <taxon>Eurotiomycetidae</taxon>
        <taxon>Eurotiales</taxon>
        <taxon>Aspergillaceae</taxon>
        <taxon>Aspergillus</taxon>
        <taxon>Aspergillus subgen. Circumdati</taxon>
    </lineage>
</organism>